<proteinExistence type="inferred from homology"/>
<evidence type="ECO:0000256" key="1">
    <source>
        <dbReference type="ARBA" id="ARBA00004651"/>
    </source>
</evidence>
<evidence type="ECO:0000256" key="5">
    <source>
        <dbReference type="ARBA" id="ARBA00022989"/>
    </source>
</evidence>
<dbReference type="Proteomes" id="UP000189004">
    <property type="component" value="Unassembled WGS sequence"/>
</dbReference>
<organism evidence="9 10">
    <name type="scientific">Nocardiopsis sinuspersici</name>
    <dbReference type="NCBI Taxonomy" id="501010"/>
    <lineage>
        <taxon>Bacteria</taxon>
        <taxon>Bacillati</taxon>
        <taxon>Actinomycetota</taxon>
        <taxon>Actinomycetes</taxon>
        <taxon>Streptosporangiales</taxon>
        <taxon>Nocardiopsidaceae</taxon>
        <taxon>Nocardiopsis</taxon>
    </lineage>
</organism>
<dbReference type="PANTHER" id="PTHR34582:SF6">
    <property type="entry name" value="UPF0702 TRANSMEMBRANE PROTEIN YCAP"/>
    <property type="match status" value="1"/>
</dbReference>
<comment type="similarity">
    <text evidence="2">Belongs to the UPF0702 family.</text>
</comment>
<evidence type="ECO:0000313" key="9">
    <source>
        <dbReference type="EMBL" id="OOC54347.1"/>
    </source>
</evidence>
<feature type="transmembrane region" description="Helical" evidence="7">
    <location>
        <begin position="68"/>
        <end position="87"/>
    </location>
</feature>
<keyword evidence="3" id="KW-1003">Cell membrane</keyword>
<feature type="transmembrane region" description="Helical" evidence="7">
    <location>
        <begin position="12"/>
        <end position="33"/>
    </location>
</feature>
<keyword evidence="4 7" id="KW-0812">Transmembrane</keyword>
<evidence type="ECO:0000256" key="6">
    <source>
        <dbReference type="ARBA" id="ARBA00023136"/>
    </source>
</evidence>
<dbReference type="Gene3D" id="3.30.240.20">
    <property type="entry name" value="bsu07140 like domains"/>
    <property type="match status" value="1"/>
</dbReference>
<sequence length="179" mass="19310">MLESLFGVPFDGLLLILVSTVGVFATVITYTRIAGLRSFSKMSSFDFVMTVAVGSLVATVAVSRSSLLEGMTALAALYLLQVAIALLRRFSPFKQAVDNKPLLLMADGTMLRDNMRRSRVTEDDVKSKLRSANVRNLDSVRAVVLETTGDISVLHGPGELDLSLFEDVRDARRIGGGGA</sequence>
<gene>
    <name evidence="9" type="ORF">NOSIN_11475</name>
</gene>
<dbReference type="EMBL" id="MCOK01000001">
    <property type="protein sequence ID" value="OOC54347.1"/>
    <property type="molecule type" value="Genomic_DNA"/>
</dbReference>
<comment type="caution">
    <text evidence="9">The sequence shown here is derived from an EMBL/GenBank/DDBJ whole genome shotgun (WGS) entry which is preliminary data.</text>
</comment>
<dbReference type="OrthoDB" id="3266405at2"/>
<reference evidence="10" key="1">
    <citation type="submission" date="2016-08" db="EMBL/GenBank/DDBJ databases">
        <authorList>
            <person name="Tokovenko B."/>
            <person name="Kalinowski J."/>
        </authorList>
    </citation>
    <scope>NUCLEOTIDE SEQUENCE [LARGE SCALE GENOMIC DNA]</scope>
    <source>
        <strain evidence="10">UTMC102</strain>
    </source>
</reference>
<accession>A0A1V3C0L1</accession>
<dbReference type="Pfam" id="PF04239">
    <property type="entry name" value="DUF421"/>
    <property type="match status" value="1"/>
</dbReference>
<comment type="subcellular location">
    <subcellularLocation>
        <location evidence="1">Cell membrane</location>
        <topology evidence="1">Multi-pass membrane protein</topology>
    </subcellularLocation>
</comment>
<evidence type="ECO:0000313" key="10">
    <source>
        <dbReference type="Proteomes" id="UP000189004"/>
    </source>
</evidence>
<dbReference type="AlphaFoldDB" id="A0A1V3C0L1"/>
<evidence type="ECO:0000256" key="4">
    <source>
        <dbReference type="ARBA" id="ARBA00022692"/>
    </source>
</evidence>
<dbReference type="STRING" id="501010.NOSIN_11475"/>
<dbReference type="RefSeq" id="WP_077690751.1">
    <property type="nucleotide sequence ID" value="NZ_MCOK01000001.1"/>
</dbReference>
<evidence type="ECO:0000256" key="2">
    <source>
        <dbReference type="ARBA" id="ARBA00006448"/>
    </source>
</evidence>
<dbReference type="InterPro" id="IPR007353">
    <property type="entry name" value="DUF421"/>
</dbReference>
<keyword evidence="10" id="KW-1185">Reference proteome</keyword>
<evidence type="ECO:0000256" key="3">
    <source>
        <dbReference type="ARBA" id="ARBA00022475"/>
    </source>
</evidence>
<feature type="domain" description="YetF C-terminal" evidence="8">
    <location>
        <begin position="89"/>
        <end position="155"/>
    </location>
</feature>
<dbReference type="PANTHER" id="PTHR34582">
    <property type="entry name" value="UPF0702 TRANSMEMBRANE PROTEIN YCAP"/>
    <property type="match status" value="1"/>
</dbReference>
<dbReference type="InterPro" id="IPR023090">
    <property type="entry name" value="UPF0702_alpha/beta_dom_sf"/>
</dbReference>
<keyword evidence="5 7" id="KW-1133">Transmembrane helix</keyword>
<keyword evidence="6 7" id="KW-0472">Membrane</keyword>
<evidence type="ECO:0000259" key="8">
    <source>
        <dbReference type="Pfam" id="PF04239"/>
    </source>
</evidence>
<feature type="transmembrane region" description="Helical" evidence="7">
    <location>
        <begin position="45"/>
        <end position="62"/>
    </location>
</feature>
<protein>
    <recommendedName>
        <fullName evidence="8">YetF C-terminal domain-containing protein</fullName>
    </recommendedName>
</protein>
<dbReference type="GO" id="GO:0005886">
    <property type="term" value="C:plasma membrane"/>
    <property type="evidence" value="ECO:0007669"/>
    <property type="project" value="UniProtKB-SubCell"/>
</dbReference>
<evidence type="ECO:0000256" key="7">
    <source>
        <dbReference type="SAM" id="Phobius"/>
    </source>
</evidence>
<name>A0A1V3C0L1_9ACTN</name>